<dbReference type="EMBL" id="OB666283">
    <property type="protein sequence ID" value="CAD7233454.1"/>
    <property type="molecule type" value="Genomic_DNA"/>
</dbReference>
<comment type="similarity">
    <text evidence="1">Belongs to the TRAFAC class TrmE-Era-EngA-EngB-Septin-like GTPase superfamily. AIG1/Toc34/Toc159-like paraseptin GTPase family. IAN subfamily.</text>
</comment>
<dbReference type="Pfam" id="PF04548">
    <property type="entry name" value="AIG1"/>
    <property type="match status" value="1"/>
</dbReference>
<reference evidence="4" key="1">
    <citation type="submission" date="2020-11" db="EMBL/GenBank/DDBJ databases">
        <authorList>
            <person name="Tran Van P."/>
        </authorList>
    </citation>
    <scope>NUCLEOTIDE SEQUENCE</scope>
</reference>
<dbReference type="Gene3D" id="3.40.50.300">
    <property type="entry name" value="P-loop containing nucleotide triphosphate hydrolases"/>
    <property type="match status" value="1"/>
</dbReference>
<evidence type="ECO:0000256" key="1">
    <source>
        <dbReference type="ARBA" id="ARBA00008535"/>
    </source>
</evidence>
<evidence type="ECO:0000313" key="4">
    <source>
        <dbReference type="EMBL" id="CAD7233454.1"/>
    </source>
</evidence>
<evidence type="ECO:0000259" key="3">
    <source>
        <dbReference type="Pfam" id="PF04548"/>
    </source>
</evidence>
<organism evidence="4">
    <name type="scientific">Cyprideis torosa</name>
    <dbReference type="NCBI Taxonomy" id="163714"/>
    <lineage>
        <taxon>Eukaryota</taxon>
        <taxon>Metazoa</taxon>
        <taxon>Ecdysozoa</taxon>
        <taxon>Arthropoda</taxon>
        <taxon>Crustacea</taxon>
        <taxon>Oligostraca</taxon>
        <taxon>Ostracoda</taxon>
        <taxon>Podocopa</taxon>
        <taxon>Podocopida</taxon>
        <taxon>Cytherocopina</taxon>
        <taxon>Cytheroidea</taxon>
        <taxon>Cytherideidae</taxon>
        <taxon>Cyprideis</taxon>
    </lineage>
</organism>
<feature type="non-terminal residue" evidence="4">
    <location>
        <position position="1"/>
    </location>
</feature>
<name>A0A7R8WKI9_9CRUS</name>
<dbReference type="CDD" id="cd00882">
    <property type="entry name" value="Ras_like_GTPase"/>
    <property type="match status" value="1"/>
</dbReference>
<protein>
    <recommendedName>
        <fullName evidence="3">AIG1-type G domain-containing protein</fullName>
    </recommendedName>
</protein>
<feature type="domain" description="AIG1-type G" evidence="3">
    <location>
        <begin position="20"/>
        <end position="114"/>
    </location>
</feature>
<sequence length="397" mass="42791">MACNAEKSEPKTDMHSEPITLLLVGKTGAGKSCLGNRLLGYSVLDDRNGPFKVSPGVHSETSDVKMVDGFFFGERSKPIRVIDCPGLADSRGQDDQFASKLSDMMKEVGYVNVLLWCRNGVRMALNQLVVISNVQLNHSDMTDTLEANCTELSGMFVAPSSVLSPSANGSHADATPVHEASSASCSVSTSTTILTSTALDSRPTSISQIGDVLGDASSDPLLQANRCFLFQGNVRKILHILFSQYCSLCGEDFDAGMPKCSSAPCANTESGGVRWFAKFVFSDGSGTAEITGSSGTCVQFLSQKFLAGVLRRMLAEKVSRLFLSAELDEARTLEANADGWGAERQRVMEQACLRSQEEVIIQVRIRKDVIAKDGKLKCSVQEVIQPGERYENGTSLL</sequence>
<evidence type="ECO:0000256" key="2">
    <source>
        <dbReference type="ARBA" id="ARBA00022741"/>
    </source>
</evidence>
<dbReference type="GO" id="GO:0005525">
    <property type="term" value="F:GTP binding"/>
    <property type="evidence" value="ECO:0007669"/>
    <property type="project" value="InterPro"/>
</dbReference>
<dbReference type="SUPFAM" id="SSF52540">
    <property type="entry name" value="P-loop containing nucleoside triphosphate hydrolases"/>
    <property type="match status" value="1"/>
</dbReference>
<dbReference type="InterPro" id="IPR027417">
    <property type="entry name" value="P-loop_NTPase"/>
</dbReference>
<keyword evidence="2" id="KW-0547">Nucleotide-binding</keyword>
<gene>
    <name evidence="4" type="ORF">CTOB1V02_LOCUS11276</name>
</gene>
<dbReference type="AlphaFoldDB" id="A0A7R8WKI9"/>
<proteinExistence type="inferred from homology"/>
<accession>A0A7R8WKI9</accession>
<dbReference type="InterPro" id="IPR006703">
    <property type="entry name" value="G_AIG1"/>
</dbReference>
<dbReference type="OrthoDB" id="2386367at2759"/>